<name>A0A224A390_PYROR</name>
<protein>
    <submittedName>
        <fullName evidence="2">PWT4 protein</fullName>
    </submittedName>
</protein>
<accession>A0A224A390</accession>
<proteinExistence type="predicted"/>
<dbReference type="AlphaFoldDB" id="A0A224A390"/>
<feature type="compositionally biased region" description="Basic and acidic residues" evidence="1">
    <location>
        <begin position="64"/>
        <end position="82"/>
    </location>
</feature>
<feature type="region of interest" description="Disordered" evidence="1">
    <location>
        <begin position="64"/>
        <end position="92"/>
    </location>
</feature>
<organism evidence="2">
    <name type="scientific">Pyricularia oryzae</name>
    <name type="common">Rice blast fungus</name>
    <name type="synonym">Magnaporthe oryzae</name>
    <dbReference type="NCBI Taxonomy" id="318829"/>
    <lineage>
        <taxon>Eukaryota</taxon>
        <taxon>Fungi</taxon>
        <taxon>Dikarya</taxon>
        <taxon>Ascomycota</taxon>
        <taxon>Pezizomycotina</taxon>
        <taxon>Sordariomycetes</taxon>
        <taxon>Sordariomycetidae</taxon>
        <taxon>Magnaporthales</taxon>
        <taxon>Pyriculariaceae</taxon>
        <taxon>Pyricularia</taxon>
    </lineage>
</organism>
<dbReference type="EMBL" id="LC202656">
    <property type="protein sequence ID" value="BBA07322.1"/>
    <property type="molecule type" value="Genomic_DNA"/>
</dbReference>
<sequence>MRIQYFLPSLVAGILAMPKPSSNSLNSPEVPTYKIGHPGPRYIRYNDGEIHEVERKESGRYRVDDGGLIREEYEKKTQDSEGSKTPTTRGPK</sequence>
<gene>
    <name evidence="2" type="primary">PWT4</name>
</gene>
<reference evidence="2" key="1">
    <citation type="journal article" date="2017" name="Science">
        <title>Evolution of the wheat blast fungus through functional losses in a host specificity determinant.</title>
        <authorList>
            <person name="Inoue Y."/>
            <person name="Vy T.T.P."/>
            <person name="Yoshida K."/>
            <person name="Asano H."/>
            <person name="Mitsuoka C."/>
            <person name="Asuke S."/>
            <person name="Anh V.L."/>
            <person name="Cumagun C.J."/>
            <person name="Chuma I."/>
            <person name="Terauchi R."/>
            <person name="Kato K."/>
            <person name="Mitchell T."/>
            <person name="Valent B."/>
            <person name="Farman M."/>
            <person name="Tosa Y."/>
        </authorList>
    </citation>
    <scope>NUCLEOTIDE SEQUENCE</scope>
    <source>
        <strain evidence="2">Br48</strain>
    </source>
</reference>
<evidence type="ECO:0000256" key="1">
    <source>
        <dbReference type="SAM" id="MobiDB-lite"/>
    </source>
</evidence>
<evidence type="ECO:0000313" key="2">
    <source>
        <dbReference type="EMBL" id="BBA07322.1"/>
    </source>
</evidence>
<feature type="compositionally biased region" description="Polar residues" evidence="1">
    <location>
        <begin position="83"/>
        <end position="92"/>
    </location>
</feature>